<gene>
    <name evidence="1" type="ORF">M0R45_032897</name>
</gene>
<accession>A0AAW1WIG2</accession>
<dbReference type="AlphaFoldDB" id="A0AAW1WIG2"/>
<name>A0AAW1WIG2_RUBAR</name>
<organism evidence="1 2">
    <name type="scientific">Rubus argutus</name>
    <name type="common">Southern blackberry</name>
    <dbReference type="NCBI Taxonomy" id="59490"/>
    <lineage>
        <taxon>Eukaryota</taxon>
        <taxon>Viridiplantae</taxon>
        <taxon>Streptophyta</taxon>
        <taxon>Embryophyta</taxon>
        <taxon>Tracheophyta</taxon>
        <taxon>Spermatophyta</taxon>
        <taxon>Magnoliopsida</taxon>
        <taxon>eudicotyledons</taxon>
        <taxon>Gunneridae</taxon>
        <taxon>Pentapetalae</taxon>
        <taxon>rosids</taxon>
        <taxon>fabids</taxon>
        <taxon>Rosales</taxon>
        <taxon>Rosaceae</taxon>
        <taxon>Rosoideae</taxon>
        <taxon>Rosoideae incertae sedis</taxon>
        <taxon>Rubus</taxon>
    </lineage>
</organism>
<evidence type="ECO:0000313" key="1">
    <source>
        <dbReference type="EMBL" id="KAK9924532.1"/>
    </source>
</evidence>
<dbReference type="Proteomes" id="UP001457282">
    <property type="component" value="Unassembled WGS sequence"/>
</dbReference>
<reference evidence="1 2" key="1">
    <citation type="journal article" date="2023" name="G3 (Bethesda)">
        <title>A chromosome-length genome assembly and annotation of blackberry (Rubus argutus, cv. 'Hillquist').</title>
        <authorList>
            <person name="Bruna T."/>
            <person name="Aryal R."/>
            <person name="Dudchenko O."/>
            <person name="Sargent D.J."/>
            <person name="Mead D."/>
            <person name="Buti M."/>
            <person name="Cavallini A."/>
            <person name="Hytonen T."/>
            <person name="Andres J."/>
            <person name="Pham M."/>
            <person name="Weisz D."/>
            <person name="Mascagni F."/>
            <person name="Usai G."/>
            <person name="Natali L."/>
            <person name="Bassil N."/>
            <person name="Fernandez G.E."/>
            <person name="Lomsadze A."/>
            <person name="Armour M."/>
            <person name="Olukolu B."/>
            <person name="Poorten T."/>
            <person name="Britton C."/>
            <person name="Davik J."/>
            <person name="Ashrafi H."/>
            <person name="Aiden E.L."/>
            <person name="Borodovsky M."/>
            <person name="Worthington M."/>
        </authorList>
    </citation>
    <scope>NUCLEOTIDE SEQUENCE [LARGE SCALE GENOMIC DNA]</scope>
    <source>
        <strain evidence="1">PI 553951</strain>
    </source>
</reference>
<evidence type="ECO:0000313" key="2">
    <source>
        <dbReference type="Proteomes" id="UP001457282"/>
    </source>
</evidence>
<dbReference type="EMBL" id="JBEDUW010000006">
    <property type="protein sequence ID" value="KAK9924532.1"/>
    <property type="molecule type" value="Genomic_DNA"/>
</dbReference>
<keyword evidence="2" id="KW-1185">Reference proteome</keyword>
<protein>
    <submittedName>
        <fullName evidence="1">Uncharacterized protein</fullName>
    </submittedName>
</protein>
<comment type="caution">
    <text evidence="1">The sequence shown here is derived from an EMBL/GenBank/DDBJ whole genome shotgun (WGS) entry which is preliminary data.</text>
</comment>
<proteinExistence type="predicted"/>
<sequence length="188" mass="21059">MDVIVPSPILNPISGATEKLYGLRSGDLNSNVPFFEGLDGVIGSPLMIMSNLMNQTANLGGQEILHRYWNQEIWHQTMDYSQHSHIGVAYPINMLLDNPSAPTWFLNFVVLYNHWCLAKDESHVKLSGRVPQMVGTGQIKLGKLIMRPDGDFTWHNCSLDSLLYSTFLCNFTHTDSSSISLRGSSLIF</sequence>